<name>A0A1W6MW41_9HYPH</name>
<evidence type="ECO:0000313" key="2">
    <source>
        <dbReference type="Proteomes" id="UP000193978"/>
    </source>
</evidence>
<organism evidence="1 2">
    <name type="scientific">Methylocystis bryophila</name>
    <dbReference type="NCBI Taxonomy" id="655015"/>
    <lineage>
        <taxon>Bacteria</taxon>
        <taxon>Pseudomonadati</taxon>
        <taxon>Pseudomonadota</taxon>
        <taxon>Alphaproteobacteria</taxon>
        <taxon>Hyphomicrobiales</taxon>
        <taxon>Methylocystaceae</taxon>
        <taxon>Methylocystis</taxon>
    </lineage>
</organism>
<proteinExistence type="predicted"/>
<reference evidence="1 2" key="1">
    <citation type="submission" date="2017-02" db="EMBL/GenBank/DDBJ databases">
        <authorList>
            <person name="Peterson S.W."/>
        </authorList>
    </citation>
    <scope>NUCLEOTIDE SEQUENCE [LARGE SCALE GENOMIC DNA]</scope>
    <source>
        <strain evidence="1 2">S285</strain>
    </source>
</reference>
<dbReference type="RefSeq" id="WP_085771947.1">
    <property type="nucleotide sequence ID" value="NZ_AP027149.1"/>
</dbReference>
<dbReference type="STRING" id="655015.B1812_12905"/>
<dbReference type="AlphaFoldDB" id="A0A1W6MW41"/>
<sequence length="99" mass="10581">MTTRPAPEASDAEIFHVKALIGECTLARGRGGEVLVEAPIATGARVSWRLRSPIVKRWIAGKLHARGLPPIGDAALDEIFDLLERAALDGAISISARRS</sequence>
<evidence type="ECO:0000313" key="1">
    <source>
        <dbReference type="EMBL" id="ARN81830.1"/>
    </source>
</evidence>
<dbReference type="KEGG" id="mbry:B1812_12905"/>
<protein>
    <submittedName>
        <fullName evidence="1">Uncharacterized protein</fullName>
    </submittedName>
</protein>
<dbReference type="Proteomes" id="UP000193978">
    <property type="component" value="Chromosome"/>
</dbReference>
<accession>A0A1W6MW41</accession>
<gene>
    <name evidence="1" type="ORF">B1812_12905</name>
</gene>
<dbReference type="EMBL" id="CP019948">
    <property type="protein sequence ID" value="ARN81830.1"/>
    <property type="molecule type" value="Genomic_DNA"/>
</dbReference>
<keyword evidence="2" id="KW-1185">Reference proteome</keyword>